<dbReference type="PANTHER" id="PTHR21197">
    <property type="entry name" value="UDP-GALACTOPYRANOSE MUTASE"/>
    <property type="match status" value="1"/>
</dbReference>
<dbReference type="PANTHER" id="PTHR21197:SF0">
    <property type="entry name" value="UDP-GALACTOPYRANOSE MUTASE"/>
    <property type="match status" value="1"/>
</dbReference>
<dbReference type="Proteomes" id="UP000006408">
    <property type="component" value="Unassembled WGS sequence"/>
</dbReference>
<gene>
    <name evidence="3" type="ORF">BIFANG_02346</name>
</gene>
<feature type="region of interest" description="Disordered" evidence="1">
    <location>
        <begin position="88"/>
        <end position="109"/>
    </location>
</feature>
<sequence>MDVTDKQSVVIIGGGPAGLTAAWELIKDGGADRYDVTVLEETHEFGGISRTVKHNGNRMDIGGHRFFSKDDRIMDWWKNTLPLQGAPSYDDKKLNREHDMEPGGPDPEVEDKVMLKRHRVSRIYWNKHFLDYPISLSVGTLKAMGFKLTMVAGFSYLKSMVHKLPEDNLENFYINRFGRKLYSMFFEGYTEKLWGRHPSEISADWGAQRVKGLSIMGVLKNAFQKLLPKKRDNSEVETSLIEEFWYPKYGPGQLWETVESNCENAGVKVVTDAKVIEVRQQNGHISSVVTEAADGTRTEWNADQFISSMPVKDLVEAIDAAGVDTEAAATGSKAAPEAVTEVAEGLPYRDFVTVGLLVNHLKLENTTDIPTLGNPPIVPDCWIYVQDPGYKVGRIQVFNNWSPYLVKNVDDTVWIGLEYFCEEGDTFWNMSEEDAVKFAISELMRMGVIEKPEDVLDSHRERVKKAYPAYFDTYDRIDEVIDYLDGFGNLYCVGRNGQHRYNNMDHSMATAIEAVDNIKSGKATKENVWSVNTDQSYHEEK</sequence>
<evidence type="ECO:0000313" key="3">
    <source>
        <dbReference type="EMBL" id="EEP20993.1"/>
    </source>
</evidence>
<evidence type="ECO:0000313" key="4">
    <source>
        <dbReference type="Proteomes" id="UP000006408"/>
    </source>
</evidence>
<comment type="caution">
    <text evidence="3">The sequence shown here is derived from an EMBL/GenBank/DDBJ whole genome shotgun (WGS) entry which is preliminary data.</text>
</comment>
<dbReference type="NCBIfam" id="NF005546">
    <property type="entry name" value="PRK07208.1-2"/>
    <property type="match status" value="1"/>
</dbReference>
<proteinExistence type="predicted"/>
<dbReference type="GO" id="GO:0050660">
    <property type="term" value="F:flavin adenine dinucleotide binding"/>
    <property type="evidence" value="ECO:0007669"/>
    <property type="project" value="TreeGrafter"/>
</dbReference>
<dbReference type="STRING" id="1683.Bang102_002465"/>
<dbReference type="Gene3D" id="3.50.50.60">
    <property type="entry name" value="FAD/NAD(P)-binding domain"/>
    <property type="match status" value="1"/>
</dbReference>
<evidence type="ECO:0000256" key="1">
    <source>
        <dbReference type="SAM" id="MobiDB-lite"/>
    </source>
</evidence>
<organism evidence="3 4">
    <name type="scientific">Bifidobacterium angulatum DSM 20098 = JCM 7096</name>
    <dbReference type="NCBI Taxonomy" id="518635"/>
    <lineage>
        <taxon>Bacteria</taxon>
        <taxon>Bacillati</taxon>
        <taxon>Actinomycetota</taxon>
        <taxon>Actinomycetes</taxon>
        <taxon>Bifidobacteriales</taxon>
        <taxon>Bifidobacteriaceae</taxon>
        <taxon>Bifidobacterium</taxon>
    </lineage>
</organism>
<keyword evidence="4" id="KW-1185">Reference proteome</keyword>
<feature type="domain" description="Amine oxidase" evidence="2">
    <location>
        <begin position="17"/>
        <end position="446"/>
    </location>
</feature>
<dbReference type="NCBIfam" id="NF005548">
    <property type="entry name" value="PRK07208.1-4"/>
    <property type="match status" value="1"/>
</dbReference>
<dbReference type="InterPro" id="IPR036188">
    <property type="entry name" value="FAD/NAD-bd_sf"/>
</dbReference>
<dbReference type="HOGENOM" id="CLU_026719_1_0_11"/>
<dbReference type="GO" id="GO:0008767">
    <property type="term" value="F:UDP-galactopyranose mutase activity"/>
    <property type="evidence" value="ECO:0007669"/>
    <property type="project" value="TreeGrafter"/>
</dbReference>
<dbReference type="InterPro" id="IPR002937">
    <property type="entry name" value="Amino_oxidase"/>
</dbReference>
<dbReference type="EMBL" id="ABYS02000004">
    <property type="protein sequence ID" value="EEP20993.1"/>
    <property type="molecule type" value="Genomic_DNA"/>
</dbReference>
<dbReference type="PRINTS" id="PR00469">
    <property type="entry name" value="PNDRDTASEII"/>
</dbReference>
<dbReference type="GO" id="GO:0005829">
    <property type="term" value="C:cytosol"/>
    <property type="evidence" value="ECO:0007669"/>
    <property type="project" value="TreeGrafter"/>
</dbReference>
<evidence type="ECO:0000259" key="2">
    <source>
        <dbReference type="Pfam" id="PF01593"/>
    </source>
</evidence>
<feature type="compositionally biased region" description="Basic and acidic residues" evidence="1">
    <location>
        <begin position="89"/>
        <end position="101"/>
    </location>
</feature>
<dbReference type="Pfam" id="PF01593">
    <property type="entry name" value="Amino_oxidase"/>
    <property type="match status" value="1"/>
</dbReference>
<reference evidence="3" key="1">
    <citation type="submission" date="2009-04" db="EMBL/GenBank/DDBJ databases">
        <authorList>
            <person name="Weinstock G."/>
            <person name="Sodergren E."/>
            <person name="Clifton S."/>
            <person name="Fulton L."/>
            <person name="Fulton B."/>
            <person name="Courtney L."/>
            <person name="Fronick C."/>
            <person name="Harrison M."/>
            <person name="Strong C."/>
            <person name="Farmer C."/>
            <person name="Delahaunty K."/>
            <person name="Markovic C."/>
            <person name="Hall O."/>
            <person name="Minx P."/>
            <person name="Tomlinson C."/>
            <person name="Mitreva M."/>
            <person name="Nelson J."/>
            <person name="Hou S."/>
            <person name="Wollam A."/>
            <person name="Pepin K.H."/>
            <person name="Johnson M."/>
            <person name="Bhonagiri V."/>
            <person name="Nash W.E."/>
            <person name="Warren W."/>
            <person name="Chinwalla A."/>
            <person name="Mardis E.R."/>
            <person name="Wilson R.K."/>
        </authorList>
    </citation>
    <scope>NUCLEOTIDE SEQUENCE [LARGE SCALE GENOMIC DNA]</scope>
    <source>
        <strain evidence="3">DSM 20098</strain>
    </source>
</reference>
<accession>C4FDG2</accession>
<dbReference type="AlphaFoldDB" id="C4FDG2"/>
<dbReference type="SUPFAM" id="SSF51971">
    <property type="entry name" value="Nucleotide-binding domain"/>
    <property type="match status" value="1"/>
</dbReference>
<name>C4FDG2_9BIFI</name>
<protein>
    <submittedName>
        <fullName evidence="3">FAD dependent oxidoreductase</fullName>
    </submittedName>
</protein>
<dbReference type="GO" id="GO:0016491">
    <property type="term" value="F:oxidoreductase activity"/>
    <property type="evidence" value="ECO:0007669"/>
    <property type="project" value="InterPro"/>
</dbReference>
<dbReference type="PATRIC" id="fig|518635.7.peg.319"/>
<dbReference type="NCBIfam" id="NF005549">
    <property type="entry name" value="PRK07208.1-5"/>
    <property type="match status" value="1"/>
</dbReference>
<dbReference type="eggNOG" id="COG1232">
    <property type="taxonomic scope" value="Bacteria"/>
</dbReference>